<sequence length="196" mass="23188">MWLSYLCHINLLLGLIQATQYENSFSDLLAYQKKLELLEELDKYKQTLKTDEQNLRATVERIKVLIDGINEKLSVKSKSINQYVKCTEKRLKYENRAKQMHDVYHSKTSSSKRCYRNQSAIYRKESPKGQQKNCNSYTGLNQRGFIDLQILMKLRRSHIDEYNKNLLAHNFMLGIINELKVPSEIPKLFPFDEYIE</sequence>
<reference evidence="3" key="1">
    <citation type="journal article" date="2012" name="PLoS Negl. Trop. Dis.">
        <title>A systematically improved high quality genome and transcriptome of the human blood fluke Schistosoma mansoni.</title>
        <authorList>
            <person name="Protasio A.V."/>
            <person name="Tsai I.J."/>
            <person name="Babbage A."/>
            <person name="Nichol S."/>
            <person name="Hunt M."/>
            <person name="Aslett M.A."/>
            <person name="De Silva N."/>
            <person name="Velarde G.S."/>
            <person name="Anderson T.J."/>
            <person name="Clark R.C."/>
            <person name="Davidson C."/>
            <person name="Dillon G.P."/>
            <person name="Holroyd N.E."/>
            <person name="LoVerde P.T."/>
            <person name="Lloyd C."/>
            <person name="McQuillan J."/>
            <person name="Oliveira G."/>
            <person name="Otto T.D."/>
            <person name="Parker-Manuel S.J."/>
            <person name="Quail M.A."/>
            <person name="Wilson R.A."/>
            <person name="Zerlotini A."/>
            <person name="Dunne D.W."/>
            <person name="Berriman M."/>
        </authorList>
    </citation>
    <scope>NUCLEOTIDE SEQUENCE [LARGE SCALE GENOMIC DNA]</scope>
    <source>
        <strain evidence="3">Puerto Rican</strain>
    </source>
</reference>
<evidence type="ECO:0000256" key="1">
    <source>
        <dbReference type="SAM" id="Coils"/>
    </source>
</evidence>
<keyword evidence="3" id="KW-1185">Reference proteome</keyword>
<dbReference type="WBParaSite" id="Smp_342340.1">
    <property type="protein sequence ID" value="Smp_342340.1"/>
    <property type="gene ID" value="Smp_342340"/>
</dbReference>
<feature type="coiled-coil region" evidence="1">
    <location>
        <begin position="34"/>
        <end position="61"/>
    </location>
</feature>
<keyword evidence="1" id="KW-0175">Coiled coil</keyword>
<reference evidence="4" key="2">
    <citation type="submission" date="2019-11" db="UniProtKB">
        <authorList>
            <consortium name="WormBaseParasite"/>
        </authorList>
    </citation>
    <scope>IDENTIFICATION</scope>
    <source>
        <strain evidence="4">Puerto Rican</strain>
    </source>
</reference>
<dbReference type="InParanoid" id="A0A5K4FA69"/>
<keyword evidence="2" id="KW-0732">Signal</keyword>
<proteinExistence type="predicted"/>
<accession>A0A5K4FA69</accession>
<evidence type="ECO:0000313" key="4">
    <source>
        <dbReference type="WBParaSite" id="Smp_342340.1"/>
    </source>
</evidence>
<evidence type="ECO:0000313" key="3">
    <source>
        <dbReference type="Proteomes" id="UP000008854"/>
    </source>
</evidence>
<protein>
    <submittedName>
        <fullName evidence="4">Uncharacterized protein</fullName>
    </submittedName>
</protein>
<feature type="signal peptide" evidence="2">
    <location>
        <begin position="1"/>
        <end position="18"/>
    </location>
</feature>
<dbReference type="AlphaFoldDB" id="A0A5K4FA69"/>
<dbReference type="Proteomes" id="UP000008854">
    <property type="component" value="Unassembled WGS sequence"/>
</dbReference>
<evidence type="ECO:0000256" key="2">
    <source>
        <dbReference type="SAM" id="SignalP"/>
    </source>
</evidence>
<feature type="chain" id="PRO_5040364313" evidence="2">
    <location>
        <begin position="19"/>
        <end position="196"/>
    </location>
</feature>
<name>A0A5K4FA69_SCHMA</name>
<organism evidence="3 4">
    <name type="scientific">Schistosoma mansoni</name>
    <name type="common">Blood fluke</name>
    <dbReference type="NCBI Taxonomy" id="6183"/>
    <lineage>
        <taxon>Eukaryota</taxon>
        <taxon>Metazoa</taxon>
        <taxon>Spiralia</taxon>
        <taxon>Lophotrochozoa</taxon>
        <taxon>Platyhelminthes</taxon>
        <taxon>Trematoda</taxon>
        <taxon>Digenea</taxon>
        <taxon>Strigeidida</taxon>
        <taxon>Schistosomatoidea</taxon>
        <taxon>Schistosomatidae</taxon>
        <taxon>Schistosoma</taxon>
    </lineage>
</organism>